<keyword evidence="8" id="KW-1185">Reference proteome</keyword>
<dbReference type="GO" id="GO:0016020">
    <property type="term" value="C:membrane"/>
    <property type="evidence" value="ECO:0007669"/>
    <property type="project" value="UniProtKB-SubCell"/>
</dbReference>
<feature type="transmembrane region" description="Helical" evidence="5">
    <location>
        <begin position="213"/>
        <end position="233"/>
    </location>
</feature>
<feature type="transmembrane region" description="Helical" evidence="5">
    <location>
        <begin position="239"/>
        <end position="263"/>
    </location>
</feature>
<keyword evidence="3 5" id="KW-1133">Transmembrane helix</keyword>
<dbReference type="Pfam" id="PF12698">
    <property type="entry name" value="ABC2_membrane_3"/>
    <property type="match status" value="1"/>
</dbReference>
<evidence type="ECO:0000256" key="1">
    <source>
        <dbReference type="ARBA" id="ARBA00004141"/>
    </source>
</evidence>
<dbReference type="InterPro" id="IPR052902">
    <property type="entry name" value="ABC-2_transporter"/>
</dbReference>
<feature type="transmembrane region" description="Helical" evidence="5">
    <location>
        <begin position="21"/>
        <end position="44"/>
    </location>
</feature>
<dbReference type="EMBL" id="JAOTPL010000019">
    <property type="protein sequence ID" value="MCU7695186.1"/>
    <property type="molecule type" value="Genomic_DNA"/>
</dbReference>
<dbReference type="PROSITE" id="PS51012">
    <property type="entry name" value="ABC_TM2"/>
    <property type="match status" value="1"/>
</dbReference>
<keyword evidence="2 5" id="KW-0812">Transmembrane</keyword>
<accession>A0AAE3LNL5</accession>
<comment type="caution">
    <text evidence="7">The sequence shown here is derived from an EMBL/GenBank/DDBJ whole genome shotgun (WGS) entry which is preliminary data.</text>
</comment>
<evidence type="ECO:0000256" key="2">
    <source>
        <dbReference type="ARBA" id="ARBA00022692"/>
    </source>
</evidence>
<proteinExistence type="predicted"/>
<dbReference type="AlphaFoldDB" id="A0AAE3LNL5"/>
<feature type="transmembrane region" description="Helical" evidence="5">
    <location>
        <begin position="275"/>
        <end position="294"/>
    </location>
</feature>
<dbReference type="InterPro" id="IPR047817">
    <property type="entry name" value="ABC2_TM_bact-type"/>
</dbReference>
<reference evidence="7" key="1">
    <citation type="submission" date="2022-10" db="EMBL/GenBank/DDBJ databases">
        <authorList>
            <person name="Kim H.S."/>
            <person name="Kim J.-S."/>
            <person name="Suh M.K."/>
            <person name="Eom M.K."/>
            <person name="Lee J.-S."/>
        </authorList>
    </citation>
    <scope>NUCLEOTIDE SEQUENCE</scope>
    <source>
        <strain evidence="7">LIP-5</strain>
    </source>
</reference>
<comment type="subcellular location">
    <subcellularLocation>
        <location evidence="1">Membrane</location>
        <topology evidence="1">Multi-pass membrane protein</topology>
    </subcellularLocation>
</comment>
<evidence type="ECO:0000256" key="3">
    <source>
        <dbReference type="ARBA" id="ARBA00022989"/>
    </source>
</evidence>
<dbReference type="PANTHER" id="PTHR43027">
    <property type="entry name" value="DOXORUBICIN RESISTANCE ABC TRANSPORTER PERMEASE PROTEIN DRRC-RELATED"/>
    <property type="match status" value="1"/>
</dbReference>
<evidence type="ECO:0000256" key="5">
    <source>
        <dbReference type="SAM" id="Phobius"/>
    </source>
</evidence>
<evidence type="ECO:0000313" key="7">
    <source>
        <dbReference type="EMBL" id="MCU7695186.1"/>
    </source>
</evidence>
<name>A0AAE3LNL5_9BACT</name>
<protein>
    <submittedName>
        <fullName evidence="7">ABC transporter permease</fullName>
    </submittedName>
</protein>
<feature type="transmembrane region" description="Helical" evidence="5">
    <location>
        <begin position="332"/>
        <end position="352"/>
    </location>
</feature>
<feature type="domain" description="ABC transmembrane type-2" evidence="6">
    <location>
        <begin position="119"/>
        <end position="355"/>
    </location>
</feature>
<evidence type="ECO:0000313" key="8">
    <source>
        <dbReference type="Proteomes" id="UP001209317"/>
    </source>
</evidence>
<sequence length="355" mass="39179">MAYNQFRAMLAIAKGSFKAILRSPATVAFSLGFPFIFIIGFGFINKDKGIAIPVGYSAADTANEAFRVLKNIPGLELLIKDSAVLREDLQRNRITAIVQAKPDGTVQVAAPEFANASDISVLHTLLQHAFNKEAARENAANIVSNDTAVIRGRQSKLIDFLLPGMLGFALLGTGIFSVAFLFFNLRQELVLKRFFATPITKTNILLGETLSQAVFQLLSAALIILAGVWLYGFTLHNGFWSFLQIMVVCFITLIVFMGFGFVVSGLSKTSGSVPALANIFAIPQFLLSGTFYPVEKFPEWLHPFCQMLPLTHFNEAVRSIAFDGASLWDCRLNMGMLALWGLIIFFVASRVFRWE</sequence>
<gene>
    <name evidence="7" type="ORF">OD355_11715</name>
</gene>
<organism evidence="7 8">
    <name type="scientific">Haoranjiania flava</name>
    <dbReference type="NCBI Taxonomy" id="1856322"/>
    <lineage>
        <taxon>Bacteria</taxon>
        <taxon>Pseudomonadati</taxon>
        <taxon>Bacteroidota</taxon>
        <taxon>Chitinophagia</taxon>
        <taxon>Chitinophagales</taxon>
        <taxon>Chitinophagaceae</taxon>
        <taxon>Haoranjiania</taxon>
    </lineage>
</organism>
<evidence type="ECO:0000259" key="6">
    <source>
        <dbReference type="PROSITE" id="PS51012"/>
    </source>
</evidence>
<dbReference type="Proteomes" id="UP001209317">
    <property type="component" value="Unassembled WGS sequence"/>
</dbReference>
<dbReference type="InterPro" id="IPR013525">
    <property type="entry name" value="ABC2_TM"/>
</dbReference>
<keyword evidence="4 5" id="KW-0472">Membrane</keyword>
<feature type="transmembrane region" description="Helical" evidence="5">
    <location>
        <begin position="160"/>
        <end position="183"/>
    </location>
</feature>
<dbReference type="RefSeq" id="WP_263038672.1">
    <property type="nucleotide sequence ID" value="NZ_JAOTPL010000019.1"/>
</dbReference>
<dbReference type="GO" id="GO:0140359">
    <property type="term" value="F:ABC-type transporter activity"/>
    <property type="evidence" value="ECO:0007669"/>
    <property type="project" value="InterPro"/>
</dbReference>
<dbReference type="PANTHER" id="PTHR43027:SF1">
    <property type="entry name" value="DOXORUBICIN RESISTANCE ABC TRANSPORTER PERMEASE PROTEIN DRRC-RELATED"/>
    <property type="match status" value="1"/>
</dbReference>
<evidence type="ECO:0000256" key="4">
    <source>
        <dbReference type="ARBA" id="ARBA00023136"/>
    </source>
</evidence>